<dbReference type="EMBL" id="KQ964492">
    <property type="protein sequence ID" value="KXN70805.1"/>
    <property type="molecule type" value="Genomic_DNA"/>
</dbReference>
<keyword evidence="5" id="KW-1185">Reference proteome</keyword>
<dbReference type="PANTHER" id="PTHR14490">
    <property type="entry name" value="ZINC FINGER, ZZ TYPE"/>
    <property type="match status" value="1"/>
</dbReference>
<dbReference type="GO" id="GO:0000447">
    <property type="term" value="P:endonucleolytic cleavage in ITS1 to separate SSU-rRNA from 5.8S rRNA and LSU-rRNA from tricistronic rRNA transcript (SSU-rRNA, 5.8S rRNA, LSU-rRNA)"/>
    <property type="evidence" value="ECO:0007669"/>
    <property type="project" value="TreeGrafter"/>
</dbReference>
<feature type="compositionally biased region" description="Basic residues" evidence="2">
    <location>
        <begin position="541"/>
        <end position="550"/>
    </location>
</feature>
<dbReference type="InterPro" id="IPR024626">
    <property type="entry name" value="Kri1-like_C"/>
</dbReference>
<dbReference type="OrthoDB" id="10252032at2759"/>
<dbReference type="OMA" id="KIMATRH"/>
<feature type="compositionally biased region" description="Basic and acidic residues" evidence="2">
    <location>
        <begin position="309"/>
        <end position="326"/>
    </location>
</feature>
<dbReference type="GO" id="GO:0030686">
    <property type="term" value="C:90S preribosome"/>
    <property type="evidence" value="ECO:0007669"/>
    <property type="project" value="TreeGrafter"/>
</dbReference>
<proteinExistence type="inferred from homology"/>
<feature type="domain" description="Kri1-like C-terminal" evidence="3">
    <location>
        <begin position="418"/>
        <end position="499"/>
    </location>
</feature>
<accession>A0A137P736</accession>
<feature type="compositionally biased region" description="Basic and acidic residues" evidence="2">
    <location>
        <begin position="501"/>
        <end position="510"/>
    </location>
</feature>
<dbReference type="GO" id="GO:0005730">
    <property type="term" value="C:nucleolus"/>
    <property type="evidence" value="ECO:0007669"/>
    <property type="project" value="TreeGrafter"/>
</dbReference>
<dbReference type="STRING" id="796925.A0A137P736"/>
<feature type="region of interest" description="Disordered" evidence="2">
    <location>
        <begin position="1"/>
        <end position="67"/>
    </location>
</feature>
<dbReference type="InterPro" id="IPR018034">
    <property type="entry name" value="Kri1"/>
</dbReference>
<feature type="compositionally biased region" description="Low complexity" evidence="2">
    <location>
        <begin position="36"/>
        <end position="46"/>
    </location>
</feature>
<feature type="compositionally biased region" description="Acidic residues" evidence="2">
    <location>
        <begin position="47"/>
        <end position="62"/>
    </location>
</feature>
<dbReference type="Proteomes" id="UP000070444">
    <property type="component" value="Unassembled WGS sequence"/>
</dbReference>
<evidence type="ECO:0000256" key="1">
    <source>
        <dbReference type="ARBA" id="ARBA00007473"/>
    </source>
</evidence>
<reference evidence="4 5" key="1">
    <citation type="journal article" date="2015" name="Genome Biol. Evol.">
        <title>Phylogenomic analyses indicate that early fungi evolved digesting cell walls of algal ancestors of land plants.</title>
        <authorList>
            <person name="Chang Y."/>
            <person name="Wang S."/>
            <person name="Sekimoto S."/>
            <person name="Aerts A.L."/>
            <person name="Choi C."/>
            <person name="Clum A."/>
            <person name="LaButti K.M."/>
            <person name="Lindquist E.A."/>
            <person name="Yee Ngan C."/>
            <person name="Ohm R.A."/>
            <person name="Salamov A.A."/>
            <person name="Grigoriev I.V."/>
            <person name="Spatafora J.W."/>
            <person name="Berbee M.L."/>
        </authorList>
    </citation>
    <scope>NUCLEOTIDE SEQUENCE [LARGE SCALE GENOMIC DNA]</scope>
    <source>
        <strain evidence="4 5">NRRL 28638</strain>
    </source>
</reference>
<sequence>MTRRKNKNNNENSAGFRVDDRLSGDHPVNQTRQQFNNNNYNNGGDNDYTDTSESESEEEDERGELISREVEGQFIKALMAIQTKDKKVYDPEAKFFEEDAFEEARNKWKNKQEQIKRDAPVTLKQMEMEDLLNPNQHKDEFRAPLTHVQEQQMIKDQFKDAINNLADEDEDDLFSKKAKSQKEIDEEDADYKDFVIKELKSAGVKDDTLNKWESGVSTSNADGMTKDDQDSFLMNYILNRGWISNGQDELEEKLKDSNEIKELEESEEELEIADEFEQEYNFRFEEPNSSNIISHPRTVEGTLRRVKSARAERRADKAKRKEEAKAKKVEELKRLKNKKKKEILDQLEKIQNISGYKDYNIEGFNLDDDFDPEKFDQQMQDQFDEDYYEDDFGDEKPVFDDVDIGDIEGKQSSKDKAEVQKLMNEYYNLNYEDIIDGTPVRFKYRSVDADYFGLSTEEILMGDEKELNQVVPLKKIAPYRKFDSKLKPNYKNLKEFRQNFREKQKEESKSYNKNNYQHNKGGKFNKHNRNNEASTSEESGKKKKFKKNKN</sequence>
<protein>
    <submittedName>
        <fullName evidence="4">Krr1-domain-containing protein</fullName>
    </submittedName>
</protein>
<name>A0A137P736_CONC2</name>
<dbReference type="PANTHER" id="PTHR14490:SF5">
    <property type="entry name" value="PROTEIN KRI1 HOMOLOG"/>
    <property type="match status" value="1"/>
</dbReference>
<evidence type="ECO:0000259" key="3">
    <source>
        <dbReference type="Pfam" id="PF12936"/>
    </source>
</evidence>
<comment type="similarity">
    <text evidence="1">Belongs to the KRI1 family.</text>
</comment>
<feature type="region of interest" description="Disordered" evidence="2">
    <location>
        <begin position="501"/>
        <end position="550"/>
    </location>
</feature>
<evidence type="ECO:0000256" key="2">
    <source>
        <dbReference type="SAM" id="MobiDB-lite"/>
    </source>
</evidence>
<dbReference type="AlphaFoldDB" id="A0A137P736"/>
<evidence type="ECO:0000313" key="5">
    <source>
        <dbReference type="Proteomes" id="UP000070444"/>
    </source>
</evidence>
<evidence type="ECO:0000313" key="4">
    <source>
        <dbReference type="EMBL" id="KXN70805.1"/>
    </source>
</evidence>
<feature type="region of interest" description="Disordered" evidence="2">
    <location>
        <begin position="287"/>
        <end position="326"/>
    </location>
</feature>
<gene>
    <name evidence="4" type="ORF">CONCODRAFT_78664</name>
</gene>
<dbReference type="Pfam" id="PF05178">
    <property type="entry name" value="Kri1"/>
    <property type="match status" value="1"/>
</dbReference>
<dbReference type="Pfam" id="PF12936">
    <property type="entry name" value="Kri1_C"/>
    <property type="match status" value="1"/>
</dbReference>
<organism evidence="4 5">
    <name type="scientific">Conidiobolus coronatus (strain ATCC 28846 / CBS 209.66 / NRRL 28638)</name>
    <name type="common">Delacroixia coronata</name>
    <dbReference type="NCBI Taxonomy" id="796925"/>
    <lineage>
        <taxon>Eukaryota</taxon>
        <taxon>Fungi</taxon>
        <taxon>Fungi incertae sedis</taxon>
        <taxon>Zoopagomycota</taxon>
        <taxon>Entomophthoromycotina</taxon>
        <taxon>Entomophthoromycetes</taxon>
        <taxon>Entomophthorales</taxon>
        <taxon>Ancylistaceae</taxon>
        <taxon>Conidiobolus</taxon>
    </lineage>
</organism>